<feature type="region of interest" description="Disordered" evidence="1">
    <location>
        <begin position="1"/>
        <end position="31"/>
    </location>
</feature>
<dbReference type="RefSeq" id="WP_098512710.1">
    <property type="nucleotide sequence ID" value="NZ_JBIAKZ010000009.1"/>
</dbReference>
<dbReference type="AlphaFoldDB" id="A0A2A9FE08"/>
<proteinExistence type="predicted"/>
<evidence type="ECO:0000256" key="1">
    <source>
        <dbReference type="SAM" id="MobiDB-lite"/>
    </source>
</evidence>
<dbReference type="Proteomes" id="UP000243542">
    <property type="component" value="Unassembled WGS sequence"/>
</dbReference>
<dbReference type="EMBL" id="PDJK01000002">
    <property type="protein sequence ID" value="PFG48669.1"/>
    <property type="molecule type" value="Genomic_DNA"/>
</dbReference>
<organism evidence="2 3">
    <name type="scientific">Amycolatopsis sulphurea</name>
    <dbReference type="NCBI Taxonomy" id="76022"/>
    <lineage>
        <taxon>Bacteria</taxon>
        <taxon>Bacillati</taxon>
        <taxon>Actinomycetota</taxon>
        <taxon>Actinomycetes</taxon>
        <taxon>Pseudonocardiales</taxon>
        <taxon>Pseudonocardiaceae</taxon>
        <taxon>Amycolatopsis</taxon>
    </lineage>
</organism>
<gene>
    <name evidence="2" type="ORF">ATK36_3771</name>
</gene>
<evidence type="ECO:0000313" key="3">
    <source>
        <dbReference type="Proteomes" id="UP000243542"/>
    </source>
</evidence>
<reference evidence="2 3" key="1">
    <citation type="submission" date="2017-10" db="EMBL/GenBank/DDBJ databases">
        <title>Sequencing the genomes of 1000 actinobacteria strains.</title>
        <authorList>
            <person name="Klenk H.-P."/>
        </authorList>
    </citation>
    <scope>NUCLEOTIDE SEQUENCE [LARGE SCALE GENOMIC DNA]</scope>
    <source>
        <strain evidence="2 3">DSM 46092</strain>
    </source>
</reference>
<evidence type="ECO:0000313" key="2">
    <source>
        <dbReference type="EMBL" id="PFG48669.1"/>
    </source>
</evidence>
<sequence>MTAILNRRGGTTVRVSTAPGTPSASGRPASRLRFTPATGAVVVLTYHEAATALYYCGTRLPANLNRTDIPALVLHGVARLGLNQVRALSAAHHKSGLALLDRTITGRQYDTDQARLWPASEGGQHQYNRAVDAVHSLTRTAAGAAQ</sequence>
<protein>
    <submittedName>
        <fullName evidence="2">Uncharacterized protein</fullName>
    </submittedName>
</protein>
<comment type="caution">
    <text evidence="2">The sequence shown here is derived from an EMBL/GenBank/DDBJ whole genome shotgun (WGS) entry which is preliminary data.</text>
</comment>
<feature type="compositionally biased region" description="Polar residues" evidence="1">
    <location>
        <begin position="13"/>
        <end position="24"/>
    </location>
</feature>
<name>A0A2A9FE08_9PSEU</name>
<accession>A0A2A9FE08</accession>
<keyword evidence="3" id="KW-1185">Reference proteome</keyword>